<dbReference type="STRING" id="29354.IO98_09760"/>
<dbReference type="RefSeq" id="WP_038280542.1">
    <property type="nucleotide sequence ID" value="NZ_JPME01000012.1"/>
</dbReference>
<protein>
    <recommendedName>
        <fullName evidence="5 17">Epoxyqueuosine reductase QueH</fullName>
        <ecNumber evidence="4 17">1.17.99.6</ecNumber>
    </recommendedName>
    <alternativeName>
        <fullName evidence="15 17">Queuosine biosynthesis protein QueH</fullName>
    </alternativeName>
</protein>
<dbReference type="EC" id="1.17.99.6" evidence="4 17"/>
<dbReference type="EMBL" id="JPME01000012">
    <property type="protein sequence ID" value="KEZ90241.1"/>
    <property type="molecule type" value="Genomic_DNA"/>
</dbReference>
<organism evidence="18 19">
    <name type="scientific">Lacrimispora celerecrescens</name>
    <dbReference type="NCBI Taxonomy" id="29354"/>
    <lineage>
        <taxon>Bacteria</taxon>
        <taxon>Bacillati</taxon>
        <taxon>Bacillota</taxon>
        <taxon>Clostridia</taxon>
        <taxon>Lachnospirales</taxon>
        <taxon>Lachnospiraceae</taxon>
        <taxon>Lacrimispora</taxon>
    </lineage>
</organism>
<dbReference type="InterPro" id="IPR003828">
    <property type="entry name" value="QueH"/>
</dbReference>
<keyword evidence="6 17" id="KW-0004">4Fe-4S</keyword>
<dbReference type="UniPathway" id="UPA00392"/>
<keyword evidence="10 17" id="KW-0560">Oxidoreductase</keyword>
<dbReference type="OrthoDB" id="9801033at2"/>
<feature type="disulfide bond" description="Redox-active" evidence="17">
    <location>
        <begin position="195"/>
        <end position="197"/>
    </location>
</feature>
<dbReference type="AlphaFoldDB" id="A0A084JMQ7"/>
<evidence type="ECO:0000256" key="17">
    <source>
        <dbReference type="HAMAP-Rule" id="MF_02089"/>
    </source>
</evidence>
<comment type="function">
    <text evidence="1 17">Catalyzes the conversion of epoxyqueuosine (oQ) to queuosine (Q), which is a hypermodified base found in the wobble positions of tRNA(Asp), tRNA(Asn), tRNA(His) and tRNA(Tyr).</text>
</comment>
<name>A0A084JMQ7_9FIRM</name>
<evidence type="ECO:0000313" key="19">
    <source>
        <dbReference type="Proteomes" id="UP000028525"/>
    </source>
</evidence>
<reference evidence="18 19" key="1">
    <citation type="submission" date="2014-07" db="EMBL/GenBank/DDBJ databases">
        <title>Draft genome of Clostridium celerecrescens 152B isolated from sediments associated with methane hydrate from Krishna Godavari basin.</title>
        <authorList>
            <person name="Honkalas V.S."/>
            <person name="Dabir A.P."/>
            <person name="Arora P."/>
            <person name="Dhakephalkar P.K."/>
        </authorList>
    </citation>
    <scope>NUCLEOTIDE SEQUENCE [LARGE SCALE GENOMIC DNA]</scope>
    <source>
        <strain evidence="18 19">152B</strain>
    </source>
</reference>
<evidence type="ECO:0000256" key="11">
    <source>
        <dbReference type="ARBA" id="ARBA00023004"/>
    </source>
</evidence>
<keyword evidence="13 17" id="KW-1015">Disulfide bond</keyword>
<dbReference type="GO" id="GO:0051539">
    <property type="term" value="F:4 iron, 4 sulfur cluster binding"/>
    <property type="evidence" value="ECO:0007669"/>
    <property type="project" value="UniProtKB-UniRule"/>
</dbReference>
<keyword evidence="7 17" id="KW-0819">tRNA processing</keyword>
<gene>
    <name evidence="17" type="primary">queH</name>
    <name evidence="18" type="ORF">IO98_09760</name>
</gene>
<evidence type="ECO:0000313" key="18">
    <source>
        <dbReference type="EMBL" id="KEZ90241.1"/>
    </source>
</evidence>
<evidence type="ECO:0000256" key="3">
    <source>
        <dbReference type="ARBA" id="ARBA00008207"/>
    </source>
</evidence>
<keyword evidence="8 17" id="KW-0479">Metal-binding</keyword>
<evidence type="ECO:0000256" key="14">
    <source>
        <dbReference type="ARBA" id="ARBA00023284"/>
    </source>
</evidence>
<evidence type="ECO:0000256" key="13">
    <source>
        <dbReference type="ARBA" id="ARBA00023157"/>
    </source>
</evidence>
<evidence type="ECO:0000256" key="9">
    <source>
        <dbReference type="ARBA" id="ARBA00022785"/>
    </source>
</evidence>
<evidence type="ECO:0000256" key="6">
    <source>
        <dbReference type="ARBA" id="ARBA00022485"/>
    </source>
</evidence>
<dbReference type="HAMAP" id="MF_02089">
    <property type="entry name" value="QueH"/>
    <property type="match status" value="1"/>
</dbReference>
<evidence type="ECO:0000256" key="7">
    <source>
        <dbReference type="ARBA" id="ARBA00022694"/>
    </source>
</evidence>
<keyword evidence="14 17" id="KW-0676">Redox-active center</keyword>
<evidence type="ECO:0000256" key="8">
    <source>
        <dbReference type="ARBA" id="ARBA00022723"/>
    </source>
</evidence>
<sequence>MNQRNYQKELDQVIAGLEEQGKVPRLLLHSCCAPCSSYVLEYLSRYFEITVYFYNPNIDQPEEYKRRVKEQQRLIASMDFIHPVTLETGAYEPEEFHRIVRGLEKEPEGGARCFKCYELRLQEAAKVAQAGRFDYFTTTLSISPLKNAEKLNEIGEKLAKEYRVPYLPSDFKKKNGYKRSVELSEKYNLYRQDYCGCIYSQKERQKLSEIS</sequence>
<comment type="catalytic activity">
    <reaction evidence="16 17">
        <text>epoxyqueuosine(34) in tRNA + AH2 = queuosine(34) in tRNA + A + H2O</text>
        <dbReference type="Rhea" id="RHEA:32159"/>
        <dbReference type="Rhea" id="RHEA-COMP:18571"/>
        <dbReference type="Rhea" id="RHEA-COMP:18582"/>
        <dbReference type="ChEBI" id="CHEBI:13193"/>
        <dbReference type="ChEBI" id="CHEBI:15377"/>
        <dbReference type="ChEBI" id="CHEBI:17499"/>
        <dbReference type="ChEBI" id="CHEBI:194431"/>
        <dbReference type="ChEBI" id="CHEBI:194443"/>
        <dbReference type="EC" id="1.17.99.6"/>
    </reaction>
</comment>
<feature type="binding site" evidence="17">
    <location>
        <position position="31"/>
    </location>
    <ligand>
        <name>[4Fe-4S] cluster</name>
        <dbReference type="ChEBI" id="CHEBI:49883"/>
    </ligand>
</feature>
<dbReference type="Proteomes" id="UP000028525">
    <property type="component" value="Unassembled WGS sequence"/>
</dbReference>
<evidence type="ECO:0000256" key="15">
    <source>
        <dbReference type="ARBA" id="ARBA00031446"/>
    </source>
</evidence>
<comment type="similarity">
    <text evidence="3 17">Belongs to the QueH family.</text>
</comment>
<evidence type="ECO:0000256" key="4">
    <source>
        <dbReference type="ARBA" id="ARBA00012622"/>
    </source>
</evidence>
<comment type="caution">
    <text evidence="18">The sequence shown here is derived from an EMBL/GenBank/DDBJ whole genome shotgun (WGS) entry which is preliminary data.</text>
</comment>
<evidence type="ECO:0000256" key="5">
    <source>
        <dbReference type="ARBA" id="ARBA00016895"/>
    </source>
</evidence>
<proteinExistence type="inferred from homology"/>
<keyword evidence="12 17" id="KW-0411">Iron-sulfur</keyword>
<dbReference type="Pfam" id="PF02677">
    <property type="entry name" value="QueH"/>
    <property type="match status" value="1"/>
</dbReference>
<feature type="binding site" evidence="17">
    <location>
        <position position="116"/>
    </location>
    <ligand>
        <name>[4Fe-4S] cluster</name>
        <dbReference type="ChEBI" id="CHEBI:49883"/>
    </ligand>
</feature>
<dbReference type="PANTHER" id="PTHR36701:SF1">
    <property type="entry name" value="EPOXYQUEUOSINE REDUCTASE QUEH"/>
    <property type="match status" value="1"/>
</dbReference>
<evidence type="ECO:0000256" key="10">
    <source>
        <dbReference type="ARBA" id="ARBA00023002"/>
    </source>
</evidence>
<feature type="binding site" evidence="17">
    <location>
        <position position="32"/>
    </location>
    <ligand>
        <name>[4Fe-4S] cluster</name>
        <dbReference type="ChEBI" id="CHEBI:49883"/>
    </ligand>
</feature>
<evidence type="ECO:0000256" key="1">
    <source>
        <dbReference type="ARBA" id="ARBA00002268"/>
    </source>
</evidence>
<comment type="pathway">
    <text evidence="2 17">tRNA modification; tRNA-queuosine biosynthesis.</text>
</comment>
<keyword evidence="19" id="KW-1185">Reference proteome</keyword>
<accession>A0A084JMQ7</accession>
<feature type="binding site" evidence="17">
    <location>
        <position position="113"/>
    </location>
    <ligand>
        <name>[4Fe-4S] cluster</name>
        <dbReference type="ChEBI" id="CHEBI:49883"/>
    </ligand>
</feature>
<evidence type="ECO:0000256" key="2">
    <source>
        <dbReference type="ARBA" id="ARBA00004691"/>
    </source>
</evidence>
<dbReference type="GO" id="GO:0008616">
    <property type="term" value="P:tRNA queuosine(34) biosynthetic process"/>
    <property type="evidence" value="ECO:0007669"/>
    <property type="project" value="UniProtKB-UniRule"/>
</dbReference>
<dbReference type="GO" id="GO:0046872">
    <property type="term" value="F:metal ion binding"/>
    <property type="evidence" value="ECO:0007669"/>
    <property type="project" value="UniProtKB-KW"/>
</dbReference>
<evidence type="ECO:0000256" key="16">
    <source>
        <dbReference type="ARBA" id="ARBA00047415"/>
    </source>
</evidence>
<dbReference type="GO" id="GO:0052693">
    <property type="term" value="F:epoxyqueuosine reductase activity"/>
    <property type="evidence" value="ECO:0007669"/>
    <property type="project" value="UniProtKB-UniRule"/>
</dbReference>
<keyword evidence="11 17" id="KW-0408">Iron</keyword>
<evidence type="ECO:0000256" key="12">
    <source>
        <dbReference type="ARBA" id="ARBA00023014"/>
    </source>
</evidence>
<dbReference type="PANTHER" id="PTHR36701">
    <property type="entry name" value="EPOXYQUEUOSINE REDUCTASE QUEH"/>
    <property type="match status" value="1"/>
</dbReference>
<keyword evidence="9 17" id="KW-0671">Queuosine biosynthesis</keyword>